<sequence length="348" mass="36793">MSKKKSITKKRSEKKRAAVILLTLAALIAAGITAFSVSPWPAALLIRVSFDRGSDKTAAALAKHVPAGVSSVLNLRYDPEGTDTFLDVYYPSEAEGTRRTYPTIVWVHGGGWLSGNKGQISNYAQILAAAGYTVAAAGYSIAPEAVYPTPLIQINKALAFLAEAGPDLHADPDFLILAGDSAGAHIAAQVACVITSPAYAEELGIVPLIKPSALAGTILYCGTYDTSMVDFSGPMSGFLRTLLWAYMGNKDFLSDPRFAAASVIGYVTPDFPPSFISAGNGDPLAPHSYAFAEKLTGLGVTAETLFFAADFTPPAGHEYQFNLDTGAGQRALEKSLDFLDRLGNENSE</sequence>
<dbReference type="RefSeq" id="WP_215627479.1">
    <property type="nucleotide sequence ID" value="NZ_CP067089.2"/>
</dbReference>
<dbReference type="InterPro" id="IPR033140">
    <property type="entry name" value="Lipase_GDXG_put_SER_AS"/>
</dbReference>
<dbReference type="PANTHER" id="PTHR48081">
    <property type="entry name" value="AB HYDROLASE SUPERFAMILY PROTEIN C4A8.06C"/>
    <property type="match status" value="1"/>
</dbReference>
<protein>
    <submittedName>
        <fullName evidence="5">Alpha/beta hydrolase</fullName>
    </submittedName>
</protein>
<keyword evidence="6" id="KW-1185">Reference proteome</keyword>
<dbReference type="Pfam" id="PF20434">
    <property type="entry name" value="BD-FAE"/>
    <property type="match status" value="1"/>
</dbReference>
<evidence type="ECO:0000313" key="6">
    <source>
        <dbReference type="Proteomes" id="UP000595917"/>
    </source>
</evidence>
<dbReference type="KEGG" id="bhc:JFL75_04435"/>
<evidence type="ECO:0000313" key="5">
    <source>
        <dbReference type="EMBL" id="QQO10175.1"/>
    </source>
</evidence>
<comment type="similarity">
    <text evidence="1">Belongs to the 'GDXG' lipolytic enzyme family.</text>
</comment>
<dbReference type="AlphaFoldDB" id="A0A7T8BBL0"/>
<proteinExistence type="inferred from homology"/>
<reference evidence="5" key="1">
    <citation type="submission" date="2021-01" db="EMBL/GenBank/DDBJ databases">
        <title>Description of Breznakiella homolactica.</title>
        <authorList>
            <person name="Song Y."/>
            <person name="Brune A."/>
        </authorList>
    </citation>
    <scope>NUCLEOTIDE SEQUENCE</scope>
    <source>
        <strain evidence="5">RmG30</strain>
    </source>
</reference>
<evidence type="ECO:0000256" key="1">
    <source>
        <dbReference type="ARBA" id="ARBA00010515"/>
    </source>
</evidence>
<dbReference type="InterPro" id="IPR049492">
    <property type="entry name" value="BD-FAE-like_dom"/>
</dbReference>
<feature type="domain" description="BD-FAE-like" evidence="4">
    <location>
        <begin position="86"/>
        <end position="288"/>
    </location>
</feature>
<evidence type="ECO:0000259" key="4">
    <source>
        <dbReference type="Pfam" id="PF20434"/>
    </source>
</evidence>
<dbReference type="InterPro" id="IPR050300">
    <property type="entry name" value="GDXG_lipolytic_enzyme"/>
</dbReference>
<feature type="active site" evidence="3">
    <location>
        <position position="181"/>
    </location>
</feature>
<name>A0A7T8BBL0_9SPIR</name>
<dbReference type="Proteomes" id="UP000595917">
    <property type="component" value="Chromosome"/>
</dbReference>
<dbReference type="Gene3D" id="3.40.50.1820">
    <property type="entry name" value="alpha/beta hydrolase"/>
    <property type="match status" value="1"/>
</dbReference>
<evidence type="ECO:0000256" key="2">
    <source>
        <dbReference type="ARBA" id="ARBA00022801"/>
    </source>
</evidence>
<evidence type="ECO:0000256" key="3">
    <source>
        <dbReference type="PROSITE-ProRule" id="PRU10038"/>
    </source>
</evidence>
<organism evidence="5 6">
    <name type="scientific">Breznakiella homolactica</name>
    <dbReference type="NCBI Taxonomy" id="2798577"/>
    <lineage>
        <taxon>Bacteria</taxon>
        <taxon>Pseudomonadati</taxon>
        <taxon>Spirochaetota</taxon>
        <taxon>Spirochaetia</taxon>
        <taxon>Spirochaetales</taxon>
        <taxon>Breznakiellaceae</taxon>
        <taxon>Breznakiella</taxon>
    </lineage>
</organism>
<dbReference type="PROSITE" id="PS01174">
    <property type="entry name" value="LIPASE_GDXG_SER"/>
    <property type="match status" value="1"/>
</dbReference>
<dbReference type="SUPFAM" id="SSF53474">
    <property type="entry name" value="alpha/beta-Hydrolases"/>
    <property type="match status" value="1"/>
</dbReference>
<keyword evidence="2 5" id="KW-0378">Hydrolase</keyword>
<dbReference type="PANTHER" id="PTHR48081:SF6">
    <property type="entry name" value="PEPTIDASE S9 PROLYL OLIGOPEPTIDASE CATALYTIC DOMAIN-CONTAINING PROTEIN"/>
    <property type="match status" value="1"/>
</dbReference>
<dbReference type="GO" id="GO:0016787">
    <property type="term" value="F:hydrolase activity"/>
    <property type="evidence" value="ECO:0007669"/>
    <property type="project" value="UniProtKB-KW"/>
</dbReference>
<gene>
    <name evidence="5" type="ORF">JFL75_04435</name>
</gene>
<dbReference type="InterPro" id="IPR029058">
    <property type="entry name" value="AB_hydrolase_fold"/>
</dbReference>
<dbReference type="EMBL" id="CP067089">
    <property type="protein sequence ID" value="QQO10175.1"/>
    <property type="molecule type" value="Genomic_DNA"/>
</dbReference>
<accession>A0A7T8BBL0</accession>